<sequence length="19" mass="2098">MLAFSAYVTCDTAVLCNYL</sequence>
<organism evidence="1">
    <name type="scientific">Rhizophora mucronata</name>
    <name type="common">Asiatic mangrove</name>
    <dbReference type="NCBI Taxonomy" id="61149"/>
    <lineage>
        <taxon>Eukaryota</taxon>
        <taxon>Viridiplantae</taxon>
        <taxon>Streptophyta</taxon>
        <taxon>Embryophyta</taxon>
        <taxon>Tracheophyta</taxon>
        <taxon>Spermatophyta</taxon>
        <taxon>Magnoliopsida</taxon>
        <taxon>eudicotyledons</taxon>
        <taxon>Gunneridae</taxon>
        <taxon>Pentapetalae</taxon>
        <taxon>rosids</taxon>
        <taxon>fabids</taxon>
        <taxon>Malpighiales</taxon>
        <taxon>Rhizophoraceae</taxon>
        <taxon>Rhizophora</taxon>
    </lineage>
</organism>
<evidence type="ECO:0000313" key="1">
    <source>
        <dbReference type="EMBL" id="MBX39331.1"/>
    </source>
</evidence>
<dbReference type="EMBL" id="GGEC01058847">
    <property type="protein sequence ID" value="MBX39331.1"/>
    <property type="molecule type" value="Transcribed_RNA"/>
</dbReference>
<protein>
    <submittedName>
        <fullName evidence="1">Uncharacterized protein</fullName>
    </submittedName>
</protein>
<accession>A0A2P2NA26</accession>
<proteinExistence type="predicted"/>
<name>A0A2P2NA26_RHIMU</name>
<dbReference type="AlphaFoldDB" id="A0A2P2NA26"/>
<reference evidence="1" key="1">
    <citation type="submission" date="2018-02" db="EMBL/GenBank/DDBJ databases">
        <title>Rhizophora mucronata_Transcriptome.</title>
        <authorList>
            <person name="Meera S.P."/>
            <person name="Sreeshan A."/>
            <person name="Augustine A."/>
        </authorList>
    </citation>
    <scope>NUCLEOTIDE SEQUENCE</scope>
    <source>
        <tissue evidence="1">Leaf</tissue>
    </source>
</reference>